<dbReference type="RefSeq" id="WP_088156759.1">
    <property type="nucleotide sequence ID" value="NZ_NHON01000117.1"/>
</dbReference>
<comment type="caution">
    <text evidence="1">The sequence shown here is derived from an EMBL/GenBank/DDBJ whole genome shotgun (WGS) entry which is preliminary data.</text>
</comment>
<reference evidence="2" key="1">
    <citation type="submission" date="2017-05" db="EMBL/GenBank/DDBJ databases">
        <authorList>
            <person name="Macchi M."/>
            <person name="Festa S."/>
            <person name="Coppotelli B.M."/>
            <person name="Morelli I.S."/>
        </authorList>
    </citation>
    <scope>NUCLEOTIDE SEQUENCE [LARGE SCALE GENOMIC DNA]</scope>
    <source>
        <strain evidence="2">I</strain>
    </source>
</reference>
<dbReference type="PANTHER" id="PTHR37943">
    <property type="entry name" value="PROTEIN VES"/>
    <property type="match status" value="1"/>
</dbReference>
<dbReference type="InterPro" id="IPR010282">
    <property type="entry name" value="Uncharacterised_HutD/Ves"/>
</dbReference>
<dbReference type="AlphaFoldDB" id="A0A211Z2Q7"/>
<sequence>MPTRIISPAQHRLMPWRNGGGRTAEIAVEPAGTPSGFRWRLSLAEVEVDGPFSPFPACGRTIMLLSGRGMDLTIADPGDLPRTVRIDRPHEPFDFDGEATTSCRLVAGPVRDLNVIADRSLQIDHRVAALDDADAMLEPAPVWLFYVLRGTAVVDIGRHLAVTEGETAVITDEDDRAPHLRGAEADSLVYAVALRPR</sequence>
<name>A0A211Z2Q7_9PROT</name>
<dbReference type="STRING" id="1122125.GCA_000423185_01111"/>
<dbReference type="Pfam" id="PF05962">
    <property type="entry name" value="HutD"/>
    <property type="match status" value="1"/>
</dbReference>
<dbReference type="InterPro" id="IPR014710">
    <property type="entry name" value="RmlC-like_jellyroll"/>
</dbReference>
<dbReference type="EMBL" id="NHON01000117">
    <property type="protein sequence ID" value="OWJ59474.1"/>
    <property type="molecule type" value="Genomic_DNA"/>
</dbReference>
<accession>A0A211Z2Q7</accession>
<evidence type="ECO:0000313" key="2">
    <source>
        <dbReference type="Proteomes" id="UP000196655"/>
    </source>
</evidence>
<dbReference type="SUPFAM" id="SSF51182">
    <property type="entry name" value="RmlC-like cupins"/>
    <property type="match status" value="1"/>
</dbReference>
<protein>
    <recommendedName>
        <fullName evidence="3">HutD-family protein</fullName>
    </recommendedName>
</protein>
<keyword evidence="2" id="KW-1185">Reference proteome</keyword>
<dbReference type="PANTHER" id="PTHR37943:SF1">
    <property type="entry name" value="PROTEIN VES"/>
    <property type="match status" value="1"/>
</dbReference>
<proteinExistence type="predicted"/>
<dbReference type="OrthoDB" id="9800082at2"/>
<dbReference type="CDD" id="cd20293">
    <property type="entry name" value="cupin_HutD_N"/>
    <property type="match status" value="1"/>
</dbReference>
<gene>
    <name evidence="1" type="ORF">BWR60_32185</name>
</gene>
<dbReference type="Proteomes" id="UP000196655">
    <property type="component" value="Unassembled WGS sequence"/>
</dbReference>
<dbReference type="InterPro" id="IPR011051">
    <property type="entry name" value="RmlC_Cupin_sf"/>
</dbReference>
<evidence type="ECO:0000313" key="1">
    <source>
        <dbReference type="EMBL" id="OWJ59474.1"/>
    </source>
</evidence>
<dbReference type="Gene3D" id="2.60.120.10">
    <property type="entry name" value="Jelly Rolls"/>
    <property type="match status" value="1"/>
</dbReference>
<organism evidence="1 2">
    <name type="scientific">Inquilinus limosus</name>
    <dbReference type="NCBI Taxonomy" id="171674"/>
    <lineage>
        <taxon>Bacteria</taxon>
        <taxon>Pseudomonadati</taxon>
        <taxon>Pseudomonadota</taxon>
        <taxon>Alphaproteobacteria</taxon>
        <taxon>Rhodospirillales</taxon>
        <taxon>Rhodospirillaceae</taxon>
        <taxon>Inquilinus</taxon>
    </lineage>
</organism>
<evidence type="ECO:0008006" key="3">
    <source>
        <dbReference type="Google" id="ProtNLM"/>
    </source>
</evidence>